<feature type="transmembrane region" description="Helical" evidence="6">
    <location>
        <begin position="135"/>
        <end position="154"/>
    </location>
</feature>
<dbReference type="Pfam" id="PF13520">
    <property type="entry name" value="AA_permease_2"/>
    <property type="match status" value="1"/>
</dbReference>
<evidence type="ECO:0000256" key="3">
    <source>
        <dbReference type="ARBA" id="ARBA00022692"/>
    </source>
</evidence>
<feature type="transmembrane region" description="Helical" evidence="6">
    <location>
        <begin position="93"/>
        <end position="115"/>
    </location>
</feature>
<dbReference type="InterPro" id="IPR050367">
    <property type="entry name" value="APC_superfamily"/>
</dbReference>
<feature type="transmembrane region" description="Helical" evidence="6">
    <location>
        <begin position="337"/>
        <end position="355"/>
    </location>
</feature>
<feature type="transmembrane region" description="Helical" evidence="6">
    <location>
        <begin position="291"/>
        <end position="316"/>
    </location>
</feature>
<proteinExistence type="predicted"/>
<protein>
    <submittedName>
        <fullName evidence="7">Unannotated protein</fullName>
    </submittedName>
</protein>
<dbReference type="GO" id="GO:0022857">
    <property type="term" value="F:transmembrane transporter activity"/>
    <property type="evidence" value="ECO:0007669"/>
    <property type="project" value="InterPro"/>
</dbReference>
<evidence type="ECO:0000256" key="6">
    <source>
        <dbReference type="SAM" id="Phobius"/>
    </source>
</evidence>
<dbReference type="AlphaFoldDB" id="A0A6J6FG90"/>
<dbReference type="PANTHER" id="PTHR42770:SF7">
    <property type="entry name" value="MEMBRANE PROTEIN"/>
    <property type="match status" value="1"/>
</dbReference>
<evidence type="ECO:0000256" key="1">
    <source>
        <dbReference type="ARBA" id="ARBA00004651"/>
    </source>
</evidence>
<sequence length="474" mass="49555">MSTPKDHSGGLARRSVTPFEVLAQSVANIAPSAVIAFTPMFMAGSAGNGAWFSFAIGMVLILLIARSITSIARRRAGAGSLYSLIRPAIGPTGSFITGWGLFTGAVCIAAGSLAGAGFFASEFLKGFGITTFDSITGQIVLDAMLLAVAIWVTISSVRIAARVSATLEIISIVVIVVVLGIVLVQSGNIIDMSQLSLTGATFDGIVFAVVLAILGFVGFESAASLGEEAEDPYRAIPRAIRGGAIFAGVLYVFATYAQVAAIEGGAAGLAASGSPMDALAVQYGLEGFLPVLNFGFTASFVAVVMACITVAGRLMFSWGNEGIFPKAFGKAHAKYRTPAYAILWLFPMSFIPTAYELSIGEVPLNITTYVDTVGVFGYMLAYLLVCLFAPVFLKQAGVKQVIVTQVLGIIGAAALVYVYWVNIVGTVEPFNQLPVWFAASMIVGLGFFFAVRARNPKAADAAGTFADDNTEKVQ</sequence>
<dbReference type="GO" id="GO:0005886">
    <property type="term" value="C:plasma membrane"/>
    <property type="evidence" value="ECO:0007669"/>
    <property type="project" value="UniProtKB-SubCell"/>
</dbReference>
<dbReference type="InterPro" id="IPR002293">
    <property type="entry name" value="AA/rel_permease1"/>
</dbReference>
<keyword evidence="5 6" id="KW-0472">Membrane</keyword>
<organism evidence="7">
    <name type="scientific">freshwater metagenome</name>
    <dbReference type="NCBI Taxonomy" id="449393"/>
    <lineage>
        <taxon>unclassified sequences</taxon>
        <taxon>metagenomes</taxon>
        <taxon>ecological metagenomes</taxon>
    </lineage>
</organism>
<feature type="transmembrane region" description="Helical" evidence="6">
    <location>
        <begin position="433"/>
        <end position="451"/>
    </location>
</feature>
<comment type="subcellular location">
    <subcellularLocation>
        <location evidence="1">Cell membrane</location>
        <topology evidence="1">Multi-pass membrane protein</topology>
    </subcellularLocation>
</comment>
<feature type="transmembrane region" description="Helical" evidence="6">
    <location>
        <begin position="244"/>
        <end position="271"/>
    </location>
</feature>
<feature type="transmembrane region" description="Helical" evidence="6">
    <location>
        <begin position="50"/>
        <end position="72"/>
    </location>
</feature>
<feature type="transmembrane region" description="Helical" evidence="6">
    <location>
        <begin position="204"/>
        <end position="223"/>
    </location>
</feature>
<evidence type="ECO:0000256" key="4">
    <source>
        <dbReference type="ARBA" id="ARBA00022989"/>
    </source>
</evidence>
<evidence type="ECO:0000256" key="2">
    <source>
        <dbReference type="ARBA" id="ARBA00022475"/>
    </source>
</evidence>
<keyword evidence="4 6" id="KW-1133">Transmembrane helix</keyword>
<feature type="transmembrane region" description="Helical" evidence="6">
    <location>
        <begin position="375"/>
        <end position="393"/>
    </location>
</feature>
<feature type="transmembrane region" description="Helical" evidence="6">
    <location>
        <begin position="400"/>
        <end position="421"/>
    </location>
</feature>
<keyword evidence="3 6" id="KW-0812">Transmembrane</keyword>
<feature type="transmembrane region" description="Helical" evidence="6">
    <location>
        <begin position="21"/>
        <end position="44"/>
    </location>
</feature>
<name>A0A6J6FG90_9ZZZZ</name>
<gene>
    <name evidence="7" type="ORF">UFOPK1767_00641</name>
</gene>
<dbReference type="Gene3D" id="1.20.1740.10">
    <property type="entry name" value="Amino acid/polyamine transporter I"/>
    <property type="match status" value="1"/>
</dbReference>
<dbReference type="PANTHER" id="PTHR42770">
    <property type="entry name" value="AMINO ACID TRANSPORTER-RELATED"/>
    <property type="match status" value="1"/>
</dbReference>
<keyword evidence="2" id="KW-1003">Cell membrane</keyword>
<dbReference type="PIRSF" id="PIRSF006060">
    <property type="entry name" value="AA_transporter"/>
    <property type="match status" value="1"/>
</dbReference>
<evidence type="ECO:0000313" key="7">
    <source>
        <dbReference type="EMBL" id="CAB4585984.1"/>
    </source>
</evidence>
<feature type="transmembrane region" description="Helical" evidence="6">
    <location>
        <begin position="166"/>
        <end position="184"/>
    </location>
</feature>
<dbReference type="EMBL" id="CAEZTZ010000075">
    <property type="protein sequence ID" value="CAB4585984.1"/>
    <property type="molecule type" value="Genomic_DNA"/>
</dbReference>
<accession>A0A6J6FG90</accession>
<evidence type="ECO:0000256" key="5">
    <source>
        <dbReference type="ARBA" id="ARBA00023136"/>
    </source>
</evidence>
<reference evidence="7" key="1">
    <citation type="submission" date="2020-05" db="EMBL/GenBank/DDBJ databases">
        <authorList>
            <person name="Chiriac C."/>
            <person name="Salcher M."/>
            <person name="Ghai R."/>
            <person name="Kavagutti S V."/>
        </authorList>
    </citation>
    <scope>NUCLEOTIDE SEQUENCE</scope>
</reference>